<sequence length="248" mass="25600">MSDAVAARLGLVIPSTNTTVEREISRLAVGEADWFATRVLQVETEDPGEKVATVLAMRDELGSAVERLAGIAPSAIGFACTAASFLDGLSPDLELCERLSAQAGAPFVTASTAVSQSLRALEARSIALVTPYIDSVNEKEIAYFDDVGIATVAVSGLGIVGNLPKGRLPLNASADAVRALDLGDADAVFVSCTNWLTLGSIATLEAEIGLPVVSSNSALAWSMLSSAGVRAPKALGRLSTRNLAEVIS</sequence>
<dbReference type="InterPro" id="IPR053714">
    <property type="entry name" value="Iso_Racemase_Enz_sf"/>
</dbReference>
<dbReference type="PANTHER" id="PTHR40267">
    <property type="entry name" value="BLR3294 PROTEIN"/>
    <property type="match status" value="1"/>
</dbReference>
<organism evidence="1 2">
    <name type="scientific">Microbacterium koreense</name>
    <dbReference type="NCBI Taxonomy" id="323761"/>
    <lineage>
        <taxon>Bacteria</taxon>
        <taxon>Bacillati</taxon>
        <taxon>Actinomycetota</taxon>
        <taxon>Actinomycetes</taxon>
        <taxon>Micrococcales</taxon>
        <taxon>Microbacteriaceae</taxon>
        <taxon>Microbacterium</taxon>
    </lineage>
</organism>
<dbReference type="EMBL" id="JBHTIM010000001">
    <property type="protein sequence ID" value="MFD0779870.1"/>
    <property type="molecule type" value="Genomic_DNA"/>
</dbReference>
<dbReference type="Gene3D" id="3.40.50.12500">
    <property type="match status" value="1"/>
</dbReference>
<evidence type="ECO:0000313" key="1">
    <source>
        <dbReference type="EMBL" id="MFD0779870.1"/>
    </source>
</evidence>
<evidence type="ECO:0000313" key="2">
    <source>
        <dbReference type="Proteomes" id="UP001597042"/>
    </source>
</evidence>
<proteinExistence type="predicted"/>
<accession>A0ABW2ZN08</accession>
<dbReference type="InterPro" id="IPR026286">
    <property type="entry name" value="MaiA/AMDase"/>
</dbReference>
<dbReference type="PANTHER" id="PTHR40267:SF1">
    <property type="entry name" value="BLR3294 PROTEIN"/>
    <property type="match status" value="1"/>
</dbReference>
<reference evidence="2" key="1">
    <citation type="journal article" date="2019" name="Int. J. Syst. Evol. Microbiol.">
        <title>The Global Catalogue of Microorganisms (GCM) 10K type strain sequencing project: providing services to taxonomists for standard genome sequencing and annotation.</title>
        <authorList>
            <consortium name="The Broad Institute Genomics Platform"/>
            <consortium name="The Broad Institute Genome Sequencing Center for Infectious Disease"/>
            <person name="Wu L."/>
            <person name="Ma J."/>
        </authorList>
    </citation>
    <scope>NUCLEOTIDE SEQUENCE [LARGE SCALE GENOMIC DNA]</scope>
    <source>
        <strain evidence="2">CCUG 50754</strain>
    </source>
</reference>
<name>A0ABW2ZN08_9MICO</name>
<dbReference type="PIRSF" id="PIRSF015736">
    <property type="entry name" value="MI"/>
    <property type="match status" value="1"/>
</dbReference>
<dbReference type="Proteomes" id="UP001597042">
    <property type="component" value="Unassembled WGS sequence"/>
</dbReference>
<dbReference type="RefSeq" id="WP_378751378.1">
    <property type="nucleotide sequence ID" value="NZ_JBHSSV010000005.1"/>
</dbReference>
<keyword evidence="2" id="KW-1185">Reference proteome</keyword>
<gene>
    <name evidence="1" type="ORF">ACFQZV_00980</name>
</gene>
<dbReference type="Pfam" id="PF17645">
    <property type="entry name" value="Amdase"/>
    <property type="match status" value="1"/>
</dbReference>
<protein>
    <recommendedName>
        <fullName evidence="3">Maleate isomerase</fullName>
    </recommendedName>
</protein>
<comment type="caution">
    <text evidence="1">The sequence shown here is derived from an EMBL/GenBank/DDBJ whole genome shotgun (WGS) entry which is preliminary data.</text>
</comment>
<evidence type="ECO:0008006" key="3">
    <source>
        <dbReference type="Google" id="ProtNLM"/>
    </source>
</evidence>